<comment type="caution">
    <text evidence="11">The sequence shown here is derived from an EMBL/GenBank/DDBJ whole genome shotgun (WGS) entry which is preliminary data.</text>
</comment>
<reference evidence="12" key="1">
    <citation type="journal article" date="2019" name="Int. J. Syst. Evol. Microbiol.">
        <title>The Global Catalogue of Microorganisms (GCM) 10K type strain sequencing project: providing services to taxonomists for standard genome sequencing and annotation.</title>
        <authorList>
            <consortium name="The Broad Institute Genomics Platform"/>
            <consortium name="The Broad Institute Genome Sequencing Center for Infectious Disease"/>
            <person name="Wu L."/>
            <person name="Ma J."/>
        </authorList>
    </citation>
    <scope>NUCLEOTIDE SEQUENCE [LARGE SCALE GENOMIC DNA]</scope>
    <source>
        <strain evidence="12">NBRC 103632</strain>
    </source>
</reference>
<keyword evidence="12" id="KW-1185">Reference proteome</keyword>
<evidence type="ECO:0000313" key="11">
    <source>
        <dbReference type="EMBL" id="GLS68721.1"/>
    </source>
</evidence>
<dbReference type="AlphaFoldDB" id="A0AA37T8I9"/>
<keyword evidence="7 9" id="KW-0472">Membrane</keyword>
<keyword evidence="2" id="KW-1003">Cell membrane</keyword>
<gene>
    <name evidence="11" type="ORF">GCM10007890_07330</name>
</gene>
<evidence type="ECO:0000256" key="8">
    <source>
        <dbReference type="SAM" id="Coils"/>
    </source>
</evidence>
<feature type="coiled-coil region" evidence="8">
    <location>
        <begin position="14"/>
        <end position="41"/>
    </location>
</feature>
<evidence type="ECO:0000256" key="9">
    <source>
        <dbReference type="SAM" id="Phobius"/>
    </source>
</evidence>
<accession>A0AA37T8I9</accession>
<feature type="transmembrane region" description="Helical" evidence="9">
    <location>
        <begin position="76"/>
        <end position="94"/>
    </location>
</feature>
<feature type="transmembrane region" description="Helical" evidence="9">
    <location>
        <begin position="150"/>
        <end position="174"/>
    </location>
</feature>
<dbReference type="Pfam" id="PF18967">
    <property type="entry name" value="PycTM"/>
    <property type="match status" value="1"/>
</dbReference>
<evidence type="ECO:0000256" key="2">
    <source>
        <dbReference type="ARBA" id="ARBA00022475"/>
    </source>
</evidence>
<evidence type="ECO:0000256" key="1">
    <source>
        <dbReference type="ARBA" id="ARBA00004236"/>
    </source>
</evidence>
<evidence type="ECO:0000256" key="6">
    <source>
        <dbReference type="ARBA" id="ARBA00023118"/>
    </source>
</evidence>
<dbReference type="InterPro" id="IPR043760">
    <property type="entry name" value="PycTM_dom"/>
</dbReference>
<keyword evidence="4" id="KW-0547">Nucleotide-binding</keyword>
<evidence type="ECO:0000256" key="5">
    <source>
        <dbReference type="ARBA" id="ARBA00022989"/>
    </source>
</evidence>
<proteinExistence type="predicted"/>
<keyword evidence="8" id="KW-0175">Coiled coil</keyword>
<evidence type="ECO:0000256" key="4">
    <source>
        <dbReference type="ARBA" id="ARBA00022741"/>
    </source>
</evidence>
<organism evidence="11 12">
    <name type="scientific">Methylobacterium tardum</name>
    <dbReference type="NCBI Taxonomy" id="374432"/>
    <lineage>
        <taxon>Bacteria</taxon>
        <taxon>Pseudomonadati</taxon>
        <taxon>Pseudomonadota</taxon>
        <taxon>Alphaproteobacteria</taxon>
        <taxon>Hyphomicrobiales</taxon>
        <taxon>Methylobacteriaceae</taxon>
        <taxon>Methylobacterium</taxon>
    </lineage>
</organism>
<evidence type="ECO:0000256" key="3">
    <source>
        <dbReference type="ARBA" id="ARBA00022692"/>
    </source>
</evidence>
<evidence type="ECO:0000313" key="12">
    <source>
        <dbReference type="Proteomes" id="UP001157440"/>
    </source>
</evidence>
<feature type="transmembrane region" description="Helical" evidence="9">
    <location>
        <begin position="45"/>
        <end position="64"/>
    </location>
</feature>
<dbReference type="EMBL" id="BSPL01000007">
    <property type="protein sequence ID" value="GLS68721.1"/>
    <property type="molecule type" value="Genomic_DNA"/>
</dbReference>
<dbReference type="Proteomes" id="UP001157440">
    <property type="component" value="Unassembled WGS sequence"/>
</dbReference>
<sequence length="175" mass="18652">MLTLEDLEHATVHGETAKEALSQAERRLAELLETKKAIEQKATTLVAAYVTLSVALVGASAGIYREGHAVAKALPFALSAVTFVIGAVVLVAALRGRQYGNLGSTPDMWLVKGRIDGNDASLARMRAYLVHHYANRIAVSINSNEAKHRLLNAGMILGMVGVGVFLIAIIGFFAL</sequence>
<feature type="domain" description="Pycsar effector protein" evidence="10">
    <location>
        <begin position="24"/>
        <end position="171"/>
    </location>
</feature>
<keyword evidence="5 9" id="KW-1133">Transmembrane helix</keyword>
<evidence type="ECO:0000259" key="10">
    <source>
        <dbReference type="Pfam" id="PF18967"/>
    </source>
</evidence>
<dbReference type="RefSeq" id="WP_238199821.1">
    <property type="nucleotide sequence ID" value="NZ_BPQZ01000048.1"/>
</dbReference>
<comment type="subcellular location">
    <subcellularLocation>
        <location evidence="1">Cell membrane</location>
    </subcellularLocation>
</comment>
<keyword evidence="3 9" id="KW-0812">Transmembrane</keyword>
<evidence type="ECO:0000256" key="7">
    <source>
        <dbReference type="ARBA" id="ARBA00023136"/>
    </source>
</evidence>
<keyword evidence="6" id="KW-0051">Antiviral defense</keyword>
<protein>
    <recommendedName>
        <fullName evidence="10">Pycsar effector protein domain-containing protein</fullName>
    </recommendedName>
</protein>
<name>A0AA37T8I9_9HYPH</name>